<dbReference type="CDD" id="cd00009">
    <property type="entry name" value="AAA"/>
    <property type="match status" value="1"/>
</dbReference>
<dbReference type="PANTHER" id="PTHR30050:SF4">
    <property type="entry name" value="ATP-BINDING PROTEIN RV3427C IN INSERTION SEQUENCE-RELATED"/>
    <property type="match status" value="1"/>
</dbReference>
<dbReference type="EMBL" id="VSSQ01002552">
    <property type="protein sequence ID" value="MPM16106.1"/>
    <property type="molecule type" value="Genomic_DNA"/>
</dbReference>
<comment type="caution">
    <text evidence="5">The sequence shown here is derived from an EMBL/GenBank/DDBJ whole genome shotgun (WGS) entry which is preliminary data.</text>
</comment>
<dbReference type="InterPro" id="IPR002611">
    <property type="entry name" value="IstB_ATP-bd"/>
</dbReference>
<dbReference type="NCBIfam" id="NF038214">
    <property type="entry name" value="IS21_help_AAA"/>
    <property type="match status" value="1"/>
</dbReference>
<dbReference type="PIRSF" id="PIRSF003073">
    <property type="entry name" value="DNAC_TnpB_IstB"/>
    <property type="match status" value="1"/>
</dbReference>
<name>A0A644XIS0_9ZZZZ</name>
<dbReference type="InterPro" id="IPR047661">
    <property type="entry name" value="IstB"/>
</dbReference>
<dbReference type="Pfam" id="PF01695">
    <property type="entry name" value="IstB_IS21"/>
    <property type="match status" value="1"/>
</dbReference>
<dbReference type="Gene3D" id="3.40.50.300">
    <property type="entry name" value="P-loop containing nucleotide triphosphate hydrolases"/>
    <property type="match status" value="1"/>
</dbReference>
<dbReference type="InterPro" id="IPR027417">
    <property type="entry name" value="P-loop_NTPase"/>
</dbReference>
<gene>
    <name evidence="5" type="ORF">SDC9_62480</name>
</gene>
<protein>
    <submittedName>
        <fullName evidence="5">IS21 family transposase ISGur9</fullName>
    </submittedName>
</protein>
<reference evidence="5" key="1">
    <citation type="submission" date="2019-08" db="EMBL/GenBank/DDBJ databases">
        <authorList>
            <person name="Kucharzyk K."/>
            <person name="Murdoch R.W."/>
            <person name="Higgins S."/>
            <person name="Loffler F."/>
        </authorList>
    </citation>
    <scope>NUCLEOTIDE SEQUENCE</scope>
</reference>
<dbReference type="SMART" id="SM00382">
    <property type="entry name" value="AAA"/>
    <property type="match status" value="1"/>
</dbReference>
<keyword evidence="2" id="KW-0547">Nucleotide-binding</keyword>
<dbReference type="SUPFAM" id="SSF52540">
    <property type="entry name" value="P-loop containing nucleoside triphosphate hydrolases"/>
    <property type="match status" value="1"/>
</dbReference>
<accession>A0A644XIS0</accession>
<evidence type="ECO:0000256" key="3">
    <source>
        <dbReference type="ARBA" id="ARBA00022840"/>
    </source>
</evidence>
<dbReference type="InterPro" id="IPR028350">
    <property type="entry name" value="DNAC/IstB-like"/>
</dbReference>
<organism evidence="5">
    <name type="scientific">bioreactor metagenome</name>
    <dbReference type="NCBI Taxonomy" id="1076179"/>
    <lineage>
        <taxon>unclassified sequences</taxon>
        <taxon>metagenomes</taxon>
        <taxon>ecological metagenomes</taxon>
    </lineage>
</organism>
<dbReference type="InterPro" id="IPR003593">
    <property type="entry name" value="AAA+_ATPase"/>
</dbReference>
<comment type="similarity">
    <text evidence="1">Belongs to the IS21/IS1162 putative ATP-binding protein family.</text>
</comment>
<evidence type="ECO:0000259" key="4">
    <source>
        <dbReference type="SMART" id="SM00382"/>
    </source>
</evidence>
<sequence>MLRNETTTKLHEMRLGVMAKAFNEQVNDSQYNSLSFEDRFGFLVDTEWASRKSNLLMRLIKNSTYSIHGACVENIEYRPDRNLDKSQMLRLSTCTYIQSSQNIILLGATGAGKSYLACALGNAANRNFYSVKYIRLPDLLVDIALSRADGTYREFMKKYKKVKLLILDEWLLYSLNENEARDLLELVEARSRISSTIYCSQFDIPGWHAHLYDATLADAIVDRIIHNAHIVRVEGDSMRKRKGLTE</sequence>
<dbReference type="GO" id="GO:0006260">
    <property type="term" value="P:DNA replication"/>
    <property type="evidence" value="ECO:0007669"/>
    <property type="project" value="TreeGrafter"/>
</dbReference>
<evidence type="ECO:0000313" key="5">
    <source>
        <dbReference type="EMBL" id="MPM16106.1"/>
    </source>
</evidence>
<evidence type="ECO:0000256" key="2">
    <source>
        <dbReference type="ARBA" id="ARBA00022741"/>
    </source>
</evidence>
<dbReference type="PANTHER" id="PTHR30050">
    <property type="entry name" value="CHROMOSOMAL REPLICATION INITIATOR PROTEIN DNAA"/>
    <property type="match status" value="1"/>
</dbReference>
<dbReference type="GO" id="GO:0005524">
    <property type="term" value="F:ATP binding"/>
    <property type="evidence" value="ECO:0007669"/>
    <property type="project" value="UniProtKB-KW"/>
</dbReference>
<evidence type="ECO:0000256" key="1">
    <source>
        <dbReference type="ARBA" id="ARBA00008059"/>
    </source>
</evidence>
<keyword evidence="3" id="KW-0067">ATP-binding</keyword>
<proteinExistence type="inferred from homology"/>
<dbReference type="AlphaFoldDB" id="A0A644XIS0"/>
<feature type="domain" description="AAA+ ATPase" evidence="4">
    <location>
        <begin position="99"/>
        <end position="231"/>
    </location>
</feature>